<sequence length="80" mass="9052">MQCDIRAKKGWGPICAYITKEDKNPHIWGNTSKAHVMEVAEAYEGKKKTGGAPLLTVKWLSAPLQLPFAQHDHERRQRIA</sequence>
<gene>
    <name evidence="2" type="ORF">RDI58_009619</name>
    <name evidence="1" type="ORF">RDI58_030074</name>
</gene>
<dbReference type="Proteomes" id="UP001371456">
    <property type="component" value="Unassembled WGS sequence"/>
</dbReference>
<accession>A0AAN8Y0K2</accession>
<evidence type="ECO:0000313" key="3">
    <source>
        <dbReference type="Proteomes" id="UP001371456"/>
    </source>
</evidence>
<protein>
    <submittedName>
        <fullName evidence="1">Uncharacterized protein</fullName>
    </submittedName>
</protein>
<organism evidence="1 3">
    <name type="scientific">Solanum bulbocastanum</name>
    <name type="common">Wild potato</name>
    <dbReference type="NCBI Taxonomy" id="147425"/>
    <lineage>
        <taxon>Eukaryota</taxon>
        <taxon>Viridiplantae</taxon>
        <taxon>Streptophyta</taxon>
        <taxon>Embryophyta</taxon>
        <taxon>Tracheophyta</taxon>
        <taxon>Spermatophyta</taxon>
        <taxon>Magnoliopsida</taxon>
        <taxon>eudicotyledons</taxon>
        <taxon>Gunneridae</taxon>
        <taxon>Pentapetalae</taxon>
        <taxon>asterids</taxon>
        <taxon>lamiids</taxon>
        <taxon>Solanales</taxon>
        <taxon>Solanaceae</taxon>
        <taxon>Solanoideae</taxon>
        <taxon>Solaneae</taxon>
        <taxon>Solanum</taxon>
    </lineage>
</organism>
<dbReference type="AlphaFoldDB" id="A0AAN8Y0K2"/>
<dbReference type="EMBL" id="JBANQN010000012">
    <property type="protein sequence ID" value="KAK6774834.1"/>
    <property type="molecule type" value="Genomic_DNA"/>
</dbReference>
<dbReference type="EMBL" id="JBANQN010000004">
    <property type="protein sequence ID" value="KAK6790538.1"/>
    <property type="molecule type" value="Genomic_DNA"/>
</dbReference>
<keyword evidence="3" id="KW-1185">Reference proteome</keyword>
<evidence type="ECO:0000313" key="2">
    <source>
        <dbReference type="EMBL" id="KAK6790538.1"/>
    </source>
</evidence>
<reference evidence="1 3" key="1">
    <citation type="submission" date="2024-02" db="EMBL/GenBank/DDBJ databases">
        <title>de novo genome assembly of Solanum bulbocastanum strain 11H21.</title>
        <authorList>
            <person name="Hosaka A.J."/>
        </authorList>
    </citation>
    <scope>NUCLEOTIDE SEQUENCE [LARGE SCALE GENOMIC DNA]</scope>
    <source>
        <tissue evidence="1">Young leaves</tissue>
    </source>
</reference>
<comment type="caution">
    <text evidence="1">The sequence shown here is derived from an EMBL/GenBank/DDBJ whole genome shotgun (WGS) entry which is preliminary data.</text>
</comment>
<name>A0AAN8Y0K2_SOLBU</name>
<proteinExistence type="predicted"/>
<evidence type="ECO:0000313" key="1">
    <source>
        <dbReference type="EMBL" id="KAK6774834.1"/>
    </source>
</evidence>